<organism evidence="2 3">
    <name type="scientific">Rhodothermus marinus (strain ATCC 43812 / DSM 4252 / R-10)</name>
    <name type="common">Rhodothermus obamensis</name>
    <dbReference type="NCBI Taxonomy" id="518766"/>
    <lineage>
        <taxon>Bacteria</taxon>
        <taxon>Pseudomonadati</taxon>
        <taxon>Rhodothermota</taxon>
        <taxon>Rhodothermia</taxon>
        <taxon>Rhodothermales</taxon>
        <taxon>Rhodothermaceae</taxon>
        <taxon>Rhodothermus</taxon>
    </lineage>
</organism>
<sequence>MQTLTLRTRLDPTPEQVDALQETLERFAQACNLTLEVARACRTFRKFKLQRLVYGQLRALGLSANLAIRAIARVGHRAKHFRPTSCDYDQRTLSLRGEHVSLSTTRGRLRIPMRLSPYHRYWLARARSVQGGRLLRDRRGRWYVHLIVRVPGDRAARSRITRPGSRTTARAAPQASSR</sequence>
<evidence type="ECO:0000313" key="3">
    <source>
        <dbReference type="Proteomes" id="UP000002221"/>
    </source>
</evidence>
<dbReference type="eggNOG" id="COG0675">
    <property type="taxonomic scope" value="Bacteria"/>
</dbReference>
<proteinExistence type="predicted"/>
<keyword evidence="3" id="KW-1185">Reference proteome</keyword>
<dbReference type="Proteomes" id="UP000002221">
    <property type="component" value="Plasmid pRMAR01"/>
</dbReference>
<gene>
    <name evidence="2" type="ordered locus">Rmar_2861</name>
</gene>
<name>D0MKR4_RHOM4</name>
<feature type="compositionally biased region" description="Polar residues" evidence="1">
    <location>
        <begin position="164"/>
        <end position="178"/>
    </location>
</feature>
<accession>D0MKR4</accession>
<protein>
    <submittedName>
        <fullName evidence="2">Transposase</fullName>
    </submittedName>
</protein>
<geneLocation type="plasmid" evidence="2 3">
    <name>pRMAR01</name>
</geneLocation>
<dbReference type="AlphaFoldDB" id="D0MKR4"/>
<feature type="region of interest" description="Disordered" evidence="1">
    <location>
        <begin position="158"/>
        <end position="178"/>
    </location>
</feature>
<keyword evidence="2" id="KW-0614">Plasmid</keyword>
<evidence type="ECO:0000256" key="1">
    <source>
        <dbReference type="SAM" id="MobiDB-lite"/>
    </source>
</evidence>
<dbReference type="KEGG" id="rmr:Rmar_2861"/>
<evidence type="ECO:0000313" key="2">
    <source>
        <dbReference type="EMBL" id="ACY49728.1"/>
    </source>
</evidence>
<dbReference type="EMBL" id="CP001808">
    <property type="protein sequence ID" value="ACY49728.1"/>
    <property type="molecule type" value="Genomic_DNA"/>
</dbReference>
<dbReference type="OrthoDB" id="140840at2"/>
<reference evidence="2 3" key="1">
    <citation type="journal article" date="2009" name="Stand. Genomic Sci.">
        <title>Complete genome sequence of Rhodothermus marinus type strain (R-10).</title>
        <authorList>
            <person name="Nolan M."/>
            <person name="Tindall B.J."/>
            <person name="Pomrenke H."/>
            <person name="Lapidus A."/>
            <person name="Copeland A."/>
            <person name="Glavina Del Rio T."/>
            <person name="Lucas S."/>
            <person name="Chen F."/>
            <person name="Tice H."/>
            <person name="Cheng J.F."/>
            <person name="Saunders E."/>
            <person name="Han C."/>
            <person name="Bruce D."/>
            <person name="Goodwin L."/>
            <person name="Chain P."/>
            <person name="Pitluck S."/>
            <person name="Ovchinikova G."/>
            <person name="Pati A."/>
            <person name="Ivanova N."/>
            <person name="Mavromatis K."/>
            <person name="Chen A."/>
            <person name="Palaniappan K."/>
            <person name="Land M."/>
            <person name="Hauser L."/>
            <person name="Chang Y.J."/>
            <person name="Jeffries C.D."/>
            <person name="Brettin T."/>
            <person name="Goker M."/>
            <person name="Bristow J."/>
            <person name="Eisen J.A."/>
            <person name="Markowitz V."/>
            <person name="Hugenholtz P."/>
            <person name="Kyrpides N.C."/>
            <person name="Klenk H.P."/>
            <person name="Detter J.C."/>
        </authorList>
    </citation>
    <scope>NUCLEOTIDE SEQUENCE [LARGE SCALE GENOMIC DNA]</scope>
    <source>
        <strain evidence="3">ATCC 43812 / DSM 4252 / R-10</strain>
        <plasmid evidence="2">pRMAR01</plasmid>
    </source>
</reference>
<dbReference type="HOGENOM" id="CLU_1509465_0_0_10"/>